<dbReference type="EMBL" id="KQ417591">
    <property type="protein sequence ID" value="KOF91224.1"/>
    <property type="molecule type" value="Genomic_DNA"/>
</dbReference>
<protein>
    <submittedName>
        <fullName evidence="1">Uncharacterized protein</fullName>
    </submittedName>
</protein>
<name>A0A0L8HPY2_OCTBM</name>
<organism evidence="1">
    <name type="scientific">Octopus bimaculoides</name>
    <name type="common">California two-spotted octopus</name>
    <dbReference type="NCBI Taxonomy" id="37653"/>
    <lineage>
        <taxon>Eukaryota</taxon>
        <taxon>Metazoa</taxon>
        <taxon>Spiralia</taxon>
        <taxon>Lophotrochozoa</taxon>
        <taxon>Mollusca</taxon>
        <taxon>Cephalopoda</taxon>
        <taxon>Coleoidea</taxon>
        <taxon>Octopodiformes</taxon>
        <taxon>Octopoda</taxon>
        <taxon>Incirrata</taxon>
        <taxon>Octopodidae</taxon>
        <taxon>Octopus</taxon>
    </lineage>
</organism>
<dbReference type="OrthoDB" id="2187159at2759"/>
<evidence type="ECO:0000313" key="1">
    <source>
        <dbReference type="EMBL" id="KOF91224.1"/>
    </source>
</evidence>
<sequence length="57" mass="6642">MKANSFKGNQKLFIDPAKLLPLSRFLTPPRGGGRGNYKLFSLYFRIFFYRSKEVLLV</sequence>
<gene>
    <name evidence="1" type="ORF">OCBIM_22009431mg</name>
</gene>
<accession>A0A0L8HPY2</accession>
<proteinExistence type="predicted"/>
<reference evidence="1" key="1">
    <citation type="submission" date="2015-07" db="EMBL/GenBank/DDBJ databases">
        <title>MeaNS - Measles Nucleotide Surveillance Program.</title>
        <authorList>
            <person name="Tran T."/>
            <person name="Druce J."/>
        </authorList>
    </citation>
    <scope>NUCLEOTIDE SEQUENCE</scope>
    <source>
        <strain evidence="1">UCB-OBI-ISO-001</strain>
        <tissue evidence="1">Gonad</tissue>
    </source>
</reference>
<dbReference type="AlphaFoldDB" id="A0A0L8HPY2"/>